<reference evidence="11 12" key="1">
    <citation type="journal article" date="2013" name="Curr. Biol.">
        <title>The Genome of the Foraminiferan Reticulomyxa filosa.</title>
        <authorList>
            <person name="Glockner G."/>
            <person name="Hulsmann N."/>
            <person name="Schleicher M."/>
            <person name="Noegel A.A."/>
            <person name="Eichinger L."/>
            <person name="Gallinger C."/>
            <person name="Pawlowski J."/>
            <person name="Sierra R."/>
            <person name="Euteneuer U."/>
            <person name="Pillet L."/>
            <person name="Moustafa A."/>
            <person name="Platzer M."/>
            <person name="Groth M."/>
            <person name="Szafranski K."/>
            <person name="Schliwa M."/>
        </authorList>
    </citation>
    <scope>NUCLEOTIDE SEQUENCE [LARGE SCALE GENOMIC DNA]</scope>
</reference>
<gene>
    <name evidence="11" type="ORF">RFI_10563</name>
</gene>
<dbReference type="GO" id="GO:0040029">
    <property type="term" value="P:epigenetic regulation of gene expression"/>
    <property type="evidence" value="ECO:0007669"/>
    <property type="project" value="TreeGrafter"/>
</dbReference>
<evidence type="ECO:0000313" key="11">
    <source>
        <dbReference type="EMBL" id="ETO26572.1"/>
    </source>
</evidence>
<comment type="caution">
    <text evidence="11">The sequence shown here is derived from an EMBL/GenBank/DDBJ whole genome shotgun (WGS) entry which is preliminary data.</text>
</comment>
<evidence type="ECO:0000256" key="3">
    <source>
        <dbReference type="ARBA" id="ARBA00012111"/>
    </source>
</evidence>
<dbReference type="AlphaFoldDB" id="X6NME6"/>
<keyword evidence="4" id="KW-0678">Repressor</keyword>
<evidence type="ECO:0000256" key="4">
    <source>
        <dbReference type="ARBA" id="ARBA00022491"/>
    </source>
</evidence>
<comment type="subcellular location">
    <subcellularLocation>
        <location evidence="1">Nucleus</location>
    </subcellularLocation>
</comment>
<evidence type="ECO:0000256" key="1">
    <source>
        <dbReference type="ARBA" id="ARBA00004123"/>
    </source>
</evidence>
<dbReference type="CDD" id="cd09992">
    <property type="entry name" value="HDAC_classII"/>
    <property type="match status" value="1"/>
</dbReference>
<sequence length="340" mass="38988">MERVIKNELDSGFAVVRPPGHHCERDRPMGFCLFNNIVVAMHVIKKRYKDMGTYQRFAIIDWSVTAKKKKSEKRGRKKEVDVHHGNGTQNLCWDDKDVLYLSIHRGDNGSFYPCTGFATDVGGHNNVVNIPLLREMGDKEYIQCFENVICPIVESFAPDMILISSGFDACIGDPLGGMNVTPPMYGRFVHYLYNNIAWKHGQVPGIVCLLEGGYDLETMPKAACCIIYSLLHKSFDEEQFLRDIKDAEDFNLWKQLIKTKKEHPRAAKYFEETLKELFDVHSGHFPLLAKTNKFKELSNREKSPNDIVVINSSQKVIKKNRITHVMNNYTKKSIKALQQK</sequence>
<feature type="domain" description="Histone deacetylase" evidence="10">
    <location>
        <begin position="2"/>
        <end position="62"/>
    </location>
</feature>
<proteinExistence type="inferred from homology"/>
<dbReference type="GO" id="GO:0004407">
    <property type="term" value="F:histone deacetylase activity"/>
    <property type="evidence" value="ECO:0007669"/>
    <property type="project" value="TreeGrafter"/>
</dbReference>
<dbReference type="Pfam" id="PF00850">
    <property type="entry name" value="Hist_deacetyl"/>
    <property type="match status" value="2"/>
</dbReference>
<protein>
    <recommendedName>
        <fullName evidence="3">histone deacetylase</fullName>
        <ecNumber evidence="3">3.5.1.98</ecNumber>
    </recommendedName>
</protein>
<keyword evidence="5" id="KW-0378">Hydrolase</keyword>
<evidence type="ECO:0000313" key="12">
    <source>
        <dbReference type="Proteomes" id="UP000023152"/>
    </source>
</evidence>
<name>X6NME6_RETFI</name>
<dbReference type="InterPro" id="IPR037138">
    <property type="entry name" value="His_deacetylse_dom_sf"/>
</dbReference>
<evidence type="ECO:0000256" key="8">
    <source>
        <dbReference type="ARBA" id="ARBA00023163"/>
    </source>
</evidence>
<keyword evidence="8" id="KW-0804">Transcription</keyword>
<dbReference type="EMBL" id="ASPP01007770">
    <property type="protein sequence ID" value="ETO26572.1"/>
    <property type="molecule type" value="Genomic_DNA"/>
</dbReference>
<comment type="similarity">
    <text evidence="2">Belongs to the histone deacetylase family. HD type 2 subfamily.</text>
</comment>
<feature type="domain" description="Histone deacetylase" evidence="10">
    <location>
        <begin position="80"/>
        <end position="226"/>
    </location>
</feature>
<evidence type="ECO:0000259" key="10">
    <source>
        <dbReference type="Pfam" id="PF00850"/>
    </source>
</evidence>
<organism evidence="11 12">
    <name type="scientific">Reticulomyxa filosa</name>
    <dbReference type="NCBI Taxonomy" id="46433"/>
    <lineage>
        <taxon>Eukaryota</taxon>
        <taxon>Sar</taxon>
        <taxon>Rhizaria</taxon>
        <taxon>Retaria</taxon>
        <taxon>Foraminifera</taxon>
        <taxon>Monothalamids</taxon>
        <taxon>Reticulomyxidae</taxon>
        <taxon>Reticulomyxa</taxon>
    </lineage>
</organism>
<evidence type="ECO:0000256" key="9">
    <source>
        <dbReference type="ARBA" id="ARBA00023242"/>
    </source>
</evidence>
<dbReference type="SUPFAM" id="SSF52768">
    <property type="entry name" value="Arginase/deacetylase"/>
    <property type="match status" value="1"/>
</dbReference>
<keyword evidence="9" id="KW-0539">Nucleus</keyword>
<keyword evidence="6" id="KW-0156">Chromatin regulator</keyword>
<dbReference type="PRINTS" id="PR01270">
    <property type="entry name" value="HDASUPER"/>
</dbReference>
<keyword evidence="12" id="KW-1185">Reference proteome</keyword>
<keyword evidence="7" id="KW-0805">Transcription regulation</keyword>
<dbReference type="Gene3D" id="3.40.800.20">
    <property type="entry name" value="Histone deacetylase domain"/>
    <property type="match status" value="1"/>
</dbReference>
<evidence type="ECO:0000256" key="6">
    <source>
        <dbReference type="ARBA" id="ARBA00022853"/>
    </source>
</evidence>
<accession>X6NME6</accession>
<evidence type="ECO:0000256" key="5">
    <source>
        <dbReference type="ARBA" id="ARBA00022801"/>
    </source>
</evidence>
<dbReference type="InterPro" id="IPR023696">
    <property type="entry name" value="Ureohydrolase_dom_sf"/>
</dbReference>
<dbReference type="InterPro" id="IPR000286">
    <property type="entry name" value="HDACs"/>
</dbReference>
<dbReference type="Proteomes" id="UP000023152">
    <property type="component" value="Unassembled WGS sequence"/>
</dbReference>
<dbReference type="InterPro" id="IPR023801">
    <property type="entry name" value="His_deacetylse_dom"/>
</dbReference>
<evidence type="ECO:0000256" key="2">
    <source>
        <dbReference type="ARBA" id="ARBA00007738"/>
    </source>
</evidence>
<dbReference type="EC" id="3.5.1.98" evidence="3"/>
<dbReference type="OrthoDB" id="424012at2759"/>
<dbReference type="PANTHER" id="PTHR10625">
    <property type="entry name" value="HISTONE DEACETYLASE HDAC1-RELATED"/>
    <property type="match status" value="1"/>
</dbReference>
<dbReference type="PANTHER" id="PTHR10625:SF5">
    <property type="entry name" value="HISTONE DEACETYLASE"/>
    <property type="match status" value="1"/>
</dbReference>
<evidence type="ECO:0000256" key="7">
    <source>
        <dbReference type="ARBA" id="ARBA00023015"/>
    </source>
</evidence>